<keyword evidence="2" id="KW-1185">Reference proteome</keyword>
<comment type="caution">
    <text evidence="1">The sequence shown here is derived from an EMBL/GenBank/DDBJ whole genome shotgun (WGS) entry which is preliminary data.</text>
</comment>
<dbReference type="HOGENOM" id="CLU_1437661_0_0_1"/>
<sequence>MHKARYPSLYLSGCSRLSFPLFTPGPQRGIDRFDLADRPYYGRCAYRLLGHMYHLPLFYRSFKCKNSTGSYSHKPVGFSLTERGLVSSPLLFLFVSSTATFPSHPETSSPFSRITPCRLSLQSSNFAGNSSNGLIESDGLHWDLIWERLIVHTYEAGCIHPPGGFWIEVRQLFSRFFQRREKKSEDDAT</sequence>
<reference evidence="1 2" key="1">
    <citation type="submission" date="2013-03" db="EMBL/GenBank/DDBJ databases">
        <title>The Genome Sequence of Cladophialophora psammophila CBS 110553.</title>
        <authorList>
            <consortium name="The Broad Institute Genomics Platform"/>
            <person name="Cuomo C."/>
            <person name="de Hoog S."/>
            <person name="Gorbushina A."/>
            <person name="Walker B."/>
            <person name="Young S.K."/>
            <person name="Zeng Q."/>
            <person name="Gargeya S."/>
            <person name="Fitzgerald M."/>
            <person name="Haas B."/>
            <person name="Abouelleil A."/>
            <person name="Allen A.W."/>
            <person name="Alvarado L."/>
            <person name="Arachchi H.M."/>
            <person name="Berlin A.M."/>
            <person name="Chapman S.B."/>
            <person name="Gainer-Dewar J."/>
            <person name="Goldberg J."/>
            <person name="Griggs A."/>
            <person name="Gujja S."/>
            <person name="Hansen M."/>
            <person name="Howarth C."/>
            <person name="Imamovic A."/>
            <person name="Ireland A."/>
            <person name="Larimer J."/>
            <person name="McCowan C."/>
            <person name="Murphy C."/>
            <person name="Pearson M."/>
            <person name="Poon T.W."/>
            <person name="Priest M."/>
            <person name="Roberts A."/>
            <person name="Saif S."/>
            <person name="Shea T."/>
            <person name="Sisk P."/>
            <person name="Sykes S."/>
            <person name="Wortman J."/>
            <person name="Nusbaum C."/>
            <person name="Birren B."/>
        </authorList>
    </citation>
    <scope>NUCLEOTIDE SEQUENCE [LARGE SCALE GENOMIC DNA]</scope>
    <source>
        <strain evidence="1 2">CBS 110553</strain>
    </source>
</reference>
<dbReference type="AlphaFoldDB" id="W9X7L4"/>
<evidence type="ECO:0000313" key="1">
    <source>
        <dbReference type="EMBL" id="EXJ76228.1"/>
    </source>
</evidence>
<accession>W9X7L4</accession>
<organism evidence="1 2">
    <name type="scientific">Cladophialophora psammophila CBS 110553</name>
    <dbReference type="NCBI Taxonomy" id="1182543"/>
    <lineage>
        <taxon>Eukaryota</taxon>
        <taxon>Fungi</taxon>
        <taxon>Dikarya</taxon>
        <taxon>Ascomycota</taxon>
        <taxon>Pezizomycotina</taxon>
        <taxon>Eurotiomycetes</taxon>
        <taxon>Chaetothyriomycetidae</taxon>
        <taxon>Chaetothyriales</taxon>
        <taxon>Herpotrichiellaceae</taxon>
        <taxon>Cladophialophora</taxon>
    </lineage>
</organism>
<dbReference type="Proteomes" id="UP000019471">
    <property type="component" value="Unassembled WGS sequence"/>
</dbReference>
<feature type="non-terminal residue" evidence="1">
    <location>
        <position position="189"/>
    </location>
</feature>
<evidence type="ECO:0000313" key="2">
    <source>
        <dbReference type="Proteomes" id="UP000019471"/>
    </source>
</evidence>
<gene>
    <name evidence="1" type="ORF">A1O5_00736</name>
</gene>
<proteinExistence type="predicted"/>
<dbReference type="EMBL" id="AMGX01000001">
    <property type="protein sequence ID" value="EXJ76228.1"/>
    <property type="molecule type" value="Genomic_DNA"/>
</dbReference>
<name>W9X7L4_9EURO</name>
<dbReference type="GeneID" id="19185472"/>
<protein>
    <submittedName>
        <fullName evidence="1">Uncharacterized protein</fullName>
    </submittedName>
</protein>
<dbReference type="RefSeq" id="XP_007739545.1">
    <property type="nucleotide sequence ID" value="XM_007741355.1"/>
</dbReference>